<dbReference type="Proteomes" id="UP000835206">
    <property type="component" value="Chromosome 11"/>
</dbReference>
<dbReference type="AlphaFoldDB" id="A0A9B2JQ87"/>
<evidence type="ECO:0000313" key="2">
    <source>
        <dbReference type="RefSeq" id="XP_012169077.1"/>
    </source>
</evidence>
<evidence type="ECO:0000313" key="1">
    <source>
        <dbReference type="Proteomes" id="UP000835206"/>
    </source>
</evidence>
<gene>
    <name evidence="2" type="primary">LOC100645647</name>
</gene>
<dbReference type="GeneID" id="100645647"/>
<dbReference type="RefSeq" id="XP_012169077.1">
    <property type="nucleotide sequence ID" value="XM_012313687.3"/>
</dbReference>
<dbReference type="OrthoDB" id="8195469at2759"/>
<accession>A0A9B2JQ87</accession>
<protein>
    <submittedName>
        <fullName evidence="2">Uncharacterized protein LOC100645647 isoform X1</fullName>
    </submittedName>
</protein>
<reference evidence="2" key="1">
    <citation type="submission" date="2025-08" db="UniProtKB">
        <authorList>
            <consortium name="RefSeq"/>
        </authorList>
    </citation>
    <scope>IDENTIFICATION</scope>
</reference>
<name>A0A9B2JQ87_BOMTE</name>
<sequence>MDTSTCVPNSQNAPQSSAQRKFYQWVLKWITGVHAHADWNNEEMRDIRHSTKPDVATLASFLQAIGFKLLSFERHDDLHASGKNDNNVETPDQGVLRVALECDISNMRAVLELGGVICKCPNSDHIKDASFWTISGTGPVGSTDNISQKIEETGSTLLPGLSKDVVRLLRDVSYKLFDIIVCEPDVNRNMDILNASQISNTSCKTAQNNLTADIGVTRSHTEPEMFLRTDMSLKCVPEKKSRSVNSDPSASRVMSPIQSVKPVLQRQKTWDIETESLNEEPRPSLPKLTSSPSVVSELSNSLGQYSLQNEIENPRIVTEYVLGAYQNLEKALKVLLIKKPEISNDTSPIQDNDSASVRSAPAIILSPYTSTKSSTCTIIKPLSKSTNEQETRAKAYLTLTPRARRSIEPMLPKSTTRRNLKPEQENVKPTLRRSSFHIPSTANSNISLLKSSDTGQKILASKKYSTSKTNLTINSDLSNSCRALLTTKKVVSSEQASSNLGAFNTSNTRMSMIKPPTKVSKTIPIKVKSMKSTIKMSPGILKK</sequence>
<proteinExistence type="predicted"/>
<organism evidence="1 2">
    <name type="scientific">Bombus terrestris</name>
    <name type="common">Buff-tailed bumblebee</name>
    <name type="synonym">Apis terrestris</name>
    <dbReference type="NCBI Taxonomy" id="30195"/>
    <lineage>
        <taxon>Eukaryota</taxon>
        <taxon>Metazoa</taxon>
        <taxon>Ecdysozoa</taxon>
        <taxon>Arthropoda</taxon>
        <taxon>Hexapoda</taxon>
        <taxon>Insecta</taxon>
        <taxon>Pterygota</taxon>
        <taxon>Neoptera</taxon>
        <taxon>Endopterygota</taxon>
        <taxon>Hymenoptera</taxon>
        <taxon>Apocrita</taxon>
        <taxon>Aculeata</taxon>
        <taxon>Apoidea</taxon>
        <taxon>Anthophila</taxon>
        <taxon>Apidae</taxon>
        <taxon>Bombus</taxon>
        <taxon>Bombus</taxon>
    </lineage>
</organism>
<keyword evidence="1" id="KW-1185">Reference proteome</keyword>